<evidence type="ECO:0000313" key="2">
    <source>
        <dbReference type="Proteomes" id="UP000729402"/>
    </source>
</evidence>
<dbReference type="EMBL" id="JAAALK010000079">
    <property type="protein sequence ID" value="KAG8096333.1"/>
    <property type="molecule type" value="Genomic_DNA"/>
</dbReference>
<sequence>MDRRGAGRAQQLAGDADATVRQATGPTVLARLGPLEYNLPILPVLEVQRSQVDHVENMEIVDWGLIEEDITNVPAQGFECRMDKHGHDNELGQDNDGVFVPTSDAIPEKKVTCKLVPSAHTMGQKKRGSVGNLGRMLQKLRHQNLALHGDRLEQKSYGIVLEGSLQASL</sequence>
<proteinExistence type="predicted"/>
<reference evidence="1" key="2">
    <citation type="submission" date="2021-02" db="EMBL/GenBank/DDBJ databases">
        <authorList>
            <person name="Kimball J.A."/>
            <person name="Haas M.W."/>
            <person name="Macchietto M."/>
            <person name="Kono T."/>
            <person name="Duquette J."/>
            <person name="Shao M."/>
        </authorList>
    </citation>
    <scope>NUCLEOTIDE SEQUENCE</scope>
    <source>
        <tissue evidence="1">Fresh leaf tissue</tissue>
    </source>
</reference>
<gene>
    <name evidence="1" type="ORF">GUJ93_ZPchr0013g35869</name>
</gene>
<protein>
    <submittedName>
        <fullName evidence="1">Uncharacterized protein</fullName>
    </submittedName>
</protein>
<dbReference type="AlphaFoldDB" id="A0A8J5WZC2"/>
<dbReference type="Proteomes" id="UP000729402">
    <property type="component" value="Unassembled WGS sequence"/>
</dbReference>
<name>A0A8J5WZC2_ZIZPA</name>
<keyword evidence="2" id="KW-1185">Reference proteome</keyword>
<organism evidence="1 2">
    <name type="scientific">Zizania palustris</name>
    <name type="common">Northern wild rice</name>
    <dbReference type="NCBI Taxonomy" id="103762"/>
    <lineage>
        <taxon>Eukaryota</taxon>
        <taxon>Viridiplantae</taxon>
        <taxon>Streptophyta</taxon>
        <taxon>Embryophyta</taxon>
        <taxon>Tracheophyta</taxon>
        <taxon>Spermatophyta</taxon>
        <taxon>Magnoliopsida</taxon>
        <taxon>Liliopsida</taxon>
        <taxon>Poales</taxon>
        <taxon>Poaceae</taxon>
        <taxon>BOP clade</taxon>
        <taxon>Oryzoideae</taxon>
        <taxon>Oryzeae</taxon>
        <taxon>Zizaniinae</taxon>
        <taxon>Zizania</taxon>
    </lineage>
</organism>
<evidence type="ECO:0000313" key="1">
    <source>
        <dbReference type="EMBL" id="KAG8096333.1"/>
    </source>
</evidence>
<reference evidence="1" key="1">
    <citation type="journal article" date="2021" name="bioRxiv">
        <title>Whole Genome Assembly and Annotation of Northern Wild Rice, Zizania palustris L., Supports a Whole Genome Duplication in the Zizania Genus.</title>
        <authorList>
            <person name="Haas M."/>
            <person name="Kono T."/>
            <person name="Macchietto M."/>
            <person name="Millas R."/>
            <person name="McGilp L."/>
            <person name="Shao M."/>
            <person name="Duquette J."/>
            <person name="Hirsch C.N."/>
            <person name="Kimball J."/>
        </authorList>
    </citation>
    <scope>NUCLEOTIDE SEQUENCE</scope>
    <source>
        <tissue evidence="1">Fresh leaf tissue</tissue>
    </source>
</reference>
<comment type="caution">
    <text evidence="1">The sequence shown here is derived from an EMBL/GenBank/DDBJ whole genome shotgun (WGS) entry which is preliminary data.</text>
</comment>
<accession>A0A8J5WZC2</accession>